<evidence type="ECO:0000259" key="6">
    <source>
        <dbReference type="PROSITE" id="PS50977"/>
    </source>
</evidence>
<evidence type="ECO:0000256" key="1">
    <source>
        <dbReference type="ARBA" id="ARBA00023015"/>
    </source>
</evidence>
<dbReference type="InterPro" id="IPR009057">
    <property type="entry name" value="Homeodomain-like_sf"/>
</dbReference>
<dbReference type="AlphaFoldDB" id="A0A1V2IC83"/>
<reference evidence="8" key="1">
    <citation type="submission" date="2016-10" db="EMBL/GenBank/DDBJ databases">
        <title>Frankia sp. NRRL B-16386 Genome sequencing.</title>
        <authorList>
            <person name="Ghodhbane-Gtari F."/>
            <person name="Swanson E."/>
            <person name="Gueddou A."/>
            <person name="Hezbri K."/>
            <person name="Ktari K."/>
            <person name="Nouioui I."/>
            <person name="Morris K."/>
            <person name="Simpson S."/>
            <person name="Abebe-Akele F."/>
            <person name="Thomas K."/>
            <person name="Gtari M."/>
            <person name="Tisa L.S."/>
        </authorList>
    </citation>
    <scope>NUCLEOTIDE SEQUENCE [LARGE SCALE GENOMIC DNA]</scope>
    <source>
        <strain evidence="8">NRRL B-16386</strain>
    </source>
</reference>
<feature type="region of interest" description="Disordered" evidence="5">
    <location>
        <begin position="1"/>
        <end position="21"/>
    </location>
</feature>
<name>A0A1V2IC83_9ACTN</name>
<dbReference type="PANTHER" id="PTHR30055:SF234">
    <property type="entry name" value="HTH-TYPE TRANSCRIPTIONAL REGULATOR BETI"/>
    <property type="match status" value="1"/>
</dbReference>
<keyword evidence="1" id="KW-0805">Transcription regulation</keyword>
<keyword evidence="3" id="KW-0804">Transcription</keyword>
<dbReference type="SUPFAM" id="SSF46689">
    <property type="entry name" value="Homeodomain-like"/>
    <property type="match status" value="1"/>
</dbReference>
<evidence type="ECO:0000256" key="5">
    <source>
        <dbReference type="SAM" id="MobiDB-lite"/>
    </source>
</evidence>
<evidence type="ECO:0000256" key="3">
    <source>
        <dbReference type="ARBA" id="ARBA00023163"/>
    </source>
</evidence>
<dbReference type="InterPro" id="IPR036271">
    <property type="entry name" value="Tet_transcr_reg_TetR-rel_C_sf"/>
</dbReference>
<evidence type="ECO:0000256" key="4">
    <source>
        <dbReference type="PROSITE-ProRule" id="PRU00335"/>
    </source>
</evidence>
<dbReference type="Gene3D" id="1.10.10.60">
    <property type="entry name" value="Homeodomain-like"/>
    <property type="match status" value="1"/>
</dbReference>
<evidence type="ECO:0000313" key="7">
    <source>
        <dbReference type="EMBL" id="ONH30793.1"/>
    </source>
</evidence>
<keyword evidence="2 4" id="KW-0238">DNA-binding</keyword>
<dbReference type="EMBL" id="MOMC01000022">
    <property type="protein sequence ID" value="ONH30793.1"/>
    <property type="molecule type" value="Genomic_DNA"/>
</dbReference>
<dbReference type="SUPFAM" id="SSF48498">
    <property type="entry name" value="Tetracyclin repressor-like, C-terminal domain"/>
    <property type="match status" value="1"/>
</dbReference>
<dbReference type="Proteomes" id="UP000188929">
    <property type="component" value="Unassembled WGS sequence"/>
</dbReference>
<gene>
    <name evidence="7" type="ORF">BL253_11775</name>
</gene>
<dbReference type="Pfam" id="PF00440">
    <property type="entry name" value="TetR_N"/>
    <property type="match status" value="1"/>
</dbReference>
<dbReference type="PRINTS" id="PR00455">
    <property type="entry name" value="HTHTETR"/>
</dbReference>
<feature type="DNA-binding region" description="H-T-H motif" evidence="4">
    <location>
        <begin position="44"/>
        <end position="63"/>
    </location>
</feature>
<comment type="caution">
    <text evidence="7">The sequence shown here is derived from an EMBL/GenBank/DDBJ whole genome shotgun (WGS) entry which is preliminary data.</text>
</comment>
<evidence type="ECO:0000256" key="2">
    <source>
        <dbReference type="ARBA" id="ARBA00023125"/>
    </source>
</evidence>
<dbReference type="InterPro" id="IPR050109">
    <property type="entry name" value="HTH-type_TetR-like_transc_reg"/>
</dbReference>
<accession>A0A1V2IC83</accession>
<dbReference type="PROSITE" id="PS50977">
    <property type="entry name" value="HTH_TETR_2"/>
    <property type="match status" value="1"/>
</dbReference>
<proteinExistence type="predicted"/>
<keyword evidence="8" id="KW-1185">Reference proteome</keyword>
<evidence type="ECO:0000313" key="8">
    <source>
        <dbReference type="Proteomes" id="UP000188929"/>
    </source>
</evidence>
<dbReference type="RefSeq" id="WP_076816383.1">
    <property type="nucleotide sequence ID" value="NZ_MOMC01000022.1"/>
</dbReference>
<organism evidence="7 8">
    <name type="scientific">Pseudofrankia asymbiotica</name>
    <dbReference type="NCBI Taxonomy" id="1834516"/>
    <lineage>
        <taxon>Bacteria</taxon>
        <taxon>Bacillati</taxon>
        <taxon>Actinomycetota</taxon>
        <taxon>Actinomycetes</taxon>
        <taxon>Frankiales</taxon>
        <taxon>Frankiaceae</taxon>
        <taxon>Pseudofrankia</taxon>
    </lineage>
</organism>
<sequence>MATAVPADREKPNGPRSRKGVATRARLLGAAKAVFEEDGFLEARISDIAERAGLSHGSFYHYFDSKEQIFREVAMALSDLLHAPLSTAIFDPSSTASPQERIRAGNRRFLEDYRREAKIIGVIEQVCRHDTHLNMMRFEHEQHDRERVSNSIAQLQRKGWIDPTINPAIAASALGAMVTRFAEMWLVQGLFQPDFDDGVEQLTHLFLNALNLRERPAGAGAAE</sequence>
<dbReference type="GO" id="GO:0000976">
    <property type="term" value="F:transcription cis-regulatory region binding"/>
    <property type="evidence" value="ECO:0007669"/>
    <property type="project" value="TreeGrafter"/>
</dbReference>
<dbReference type="PANTHER" id="PTHR30055">
    <property type="entry name" value="HTH-TYPE TRANSCRIPTIONAL REGULATOR RUTR"/>
    <property type="match status" value="1"/>
</dbReference>
<dbReference type="InterPro" id="IPR001647">
    <property type="entry name" value="HTH_TetR"/>
</dbReference>
<protein>
    <submittedName>
        <fullName evidence="7">TetR family transcriptional regulator</fullName>
    </submittedName>
</protein>
<feature type="domain" description="HTH tetR-type" evidence="6">
    <location>
        <begin position="21"/>
        <end position="81"/>
    </location>
</feature>
<dbReference type="GO" id="GO:0003700">
    <property type="term" value="F:DNA-binding transcription factor activity"/>
    <property type="evidence" value="ECO:0007669"/>
    <property type="project" value="TreeGrafter"/>
</dbReference>
<dbReference type="Gene3D" id="1.10.357.10">
    <property type="entry name" value="Tetracycline Repressor, domain 2"/>
    <property type="match status" value="1"/>
</dbReference>
<dbReference type="OrthoDB" id="3208155at2"/>